<accession>A0A077R4U3</accession>
<proteinExistence type="predicted"/>
<dbReference type="InterPro" id="IPR036397">
    <property type="entry name" value="RNaseH_sf"/>
</dbReference>
<evidence type="ECO:0000256" key="1">
    <source>
        <dbReference type="SAM" id="MobiDB-lite"/>
    </source>
</evidence>
<organism evidence="2">
    <name type="scientific">Melanopsichium pennsylvanicum 4</name>
    <dbReference type="NCBI Taxonomy" id="1398559"/>
    <lineage>
        <taxon>Eukaryota</taxon>
        <taxon>Fungi</taxon>
        <taxon>Dikarya</taxon>
        <taxon>Basidiomycota</taxon>
        <taxon>Ustilaginomycotina</taxon>
        <taxon>Ustilaginomycetes</taxon>
        <taxon>Ustilaginales</taxon>
        <taxon>Ustilaginaceae</taxon>
        <taxon>Melanopsichium</taxon>
    </lineage>
</organism>
<feature type="region of interest" description="Disordered" evidence="1">
    <location>
        <begin position="1"/>
        <end position="41"/>
    </location>
</feature>
<dbReference type="InterPro" id="IPR012337">
    <property type="entry name" value="RNaseH-like_sf"/>
</dbReference>
<dbReference type="AlphaFoldDB" id="A0A077R4U3"/>
<dbReference type="Gene3D" id="3.30.420.10">
    <property type="entry name" value="Ribonuclease H-like superfamily/Ribonuclease H"/>
    <property type="match status" value="1"/>
</dbReference>
<sequence length="123" mass="14086">MPSAEPQTMPVEAQAVAKKTRAKKNKNTTPTHNDDEEELEDELDFQPIRNLDPIIIQKHFSSLGKLTSKNWGEWASTLADQWSANEGILWEKTSPYTSTQNGRVERMNCTLMERVRALLSQRE</sequence>
<dbReference type="GO" id="GO:0003676">
    <property type="term" value="F:nucleic acid binding"/>
    <property type="evidence" value="ECO:0007669"/>
    <property type="project" value="InterPro"/>
</dbReference>
<evidence type="ECO:0000313" key="2">
    <source>
        <dbReference type="EMBL" id="CDI53872.1"/>
    </source>
</evidence>
<dbReference type="SUPFAM" id="SSF53098">
    <property type="entry name" value="Ribonuclease H-like"/>
    <property type="match status" value="1"/>
</dbReference>
<reference evidence="2" key="1">
    <citation type="journal article" date="2014" name="Genome Biol. Evol.">
        <title>Gene Loss Rather Than Gene Gain Is Associated with a Host Jump from Monocots to Dicots in the Smut Fungus Melanopsichium pennsylvanicum.</title>
        <authorList>
            <person name="Sharma R."/>
            <person name="Mishra B."/>
            <person name="Runge F."/>
            <person name="Thines M."/>
        </authorList>
    </citation>
    <scope>NUCLEOTIDE SEQUENCE</scope>
    <source>
        <strain evidence="2">4</strain>
    </source>
</reference>
<protein>
    <submittedName>
        <fullName evidence="2">Tkp5 protein</fullName>
    </submittedName>
</protein>
<name>A0A077R4U3_9BASI</name>
<dbReference type="EMBL" id="HG529595">
    <property type="protein sequence ID" value="CDI53872.1"/>
    <property type="molecule type" value="Genomic_DNA"/>
</dbReference>